<reference evidence="1 2" key="1">
    <citation type="submission" date="2019-03" db="EMBL/GenBank/DDBJ databases">
        <title>Genomic Encyclopedia of Type Strains, Phase IV (KMG-IV): sequencing the most valuable type-strain genomes for metagenomic binning, comparative biology and taxonomic classification.</title>
        <authorList>
            <person name="Goeker M."/>
        </authorList>
    </citation>
    <scope>NUCLEOTIDE SEQUENCE [LARGE SCALE GENOMIC DNA]</scope>
    <source>
        <strain evidence="1 2">DSM 654</strain>
    </source>
</reference>
<accession>A0A4R3ULC1</accession>
<sequence>MMAGRLIGLQELRARIMARLWLLAYELEERREAAAQNQRNLTCAGYCLLLALCGTFGRR</sequence>
<dbReference type="AlphaFoldDB" id="A0A4R3ULC1"/>
<protein>
    <submittedName>
        <fullName evidence="1">Uncharacterized protein</fullName>
    </submittedName>
</protein>
<name>A0A4R3ULC1_ROSSA</name>
<dbReference type="Proteomes" id="UP000295110">
    <property type="component" value="Unassembled WGS sequence"/>
</dbReference>
<comment type="caution">
    <text evidence="1">The sequence shown here is derived from an EMBL/GenBank/DDBJ whole genome shotgun (WGS) entry which is preliminary data.</text>
</comment>
<dbReference type="RefSeq" id="WP_132574467.1">
    <property type="nucleotide sequence ID" value="NZ_CBCSGL010000022.1"/>
</dbReference>
<organism evidence="1 2">
    <name type="scientific">Roseateles saccharophilus</name>
    <name type="common">Pseudomonas saccharophila</name>
    <dbReference type="NCBI Taxonomy" id="304"/>
    <lineage>
        <taxon>Bacteria</taxon>
        <taxon>Pseudomonadati</taxon>
        <taxon>Pseudomonadota</taxon>
        <taxon>Betaproteobacteria</taxon>
        <taxon>Burkholderiales</taxon>
        <taxon>Sphaerotilaceae</taxon>
        <taxon>Roseateles</taxon>
    </lineage>
</organism>
<evidence type="ECO:0000313" key="2">
    <source>
        <dbReference type="Proteomes" id="UP000295110"/>
    </source>
</evidence>
<keyword evidence="2" id="KW-1185">Reference proteome</keyword>
<proteinExistence type="predicted"/>
<dbReference type="EMBL" id="SMBU01000026">
    <property type="protein sequence ID" value="TCU91301.1"/>
    <property type="molecule type" value="Genomic_DNA"/>
</dbReference>
<evidence type="ECO:0000313" key="1">
    <source>
        <dbReference type="EMBL" id="TCU91301.1"/>
    </source>
</evidence>
<gene>
    <name evidence="1" type="ORF">EV671_102616</name>
</gene>